<organism evidence="2 3">
    <name type="scientific">Prosthecobacter fusiformis</name>
    <dbReference type="NCBI Taxonomy" id="48464"/>
    <lineage>
        <taxon>Bacteria</taxon>
        <taxon>Pseudomonadati</taxon>
        <taxon>Verrucomicrobiota</taxon>
        <taxon>Verrucomicrobiia</taxon>
        <taxon>Verrucomicrobiales</taxon>
        <taxon>Verrucomicrobiaceae</taxon>
        <taxon>Prosthecobacter</taxon>
    </lineage>
</organism>
<comment type="caution">
    <text evidence="2">The sequence shown here is derived from an EMBL/GenBank/DDBJ whole genome shotgun (WGS) entry which is preliminary data.</text>
</comment>
<feature type="compositionally biased region" description="Polar residues" evidence="1">
    <location>
        <begin position="68"/>
        <end position="84"/>
    </location>
</feature>
<evidence type="ECO:0000256" key="1">
    <source>
        <dbReference type="SAM" id="MobiDB-lite"/>
    </source>
</evidence>
<protein>
    <submittedName>
        <fullName evidence="2">Uncharacterized protein</fullName>
    </submittedName>
</protein>
<keyword evidence="3" id="KW-1185">Reference proteome</keyword>
<proteinExistence type="predicted"/>
<evidence type="ECO:0000313" key="3">
    <source>
        <dbReference type="Proteomes" id="UP000295662"/>
    </source>
</evidence>
<dbReference type="EMBL" id="SOCA01000001">
    <property type="protein sequence ID" value="TDU81693.1"/>
    <property type="molecule type" value="Genomic_DNA"/>
</dbReference>
<name>A0A4V3FIA5_9BACT</name>
<dbReference type="AlphaFoldDB" id="A0A4V3FIA5"/>
<evidence type="ECO:0000313" key="2">
    <source>
        <dbReference type="EMBL" id="TDU81693.1"/>
    </source>
</evidence>
<feature type="region of interest" description="Disordered" evidence="1">
    <location>
        <begin position="43"/>
        <end position="84"/>
    </location>
</feature>
<sequence length="84" mass="9162">MADLLKDCMCIKASTRSHPMKKLLYSFLGTTVCALSLSSCDTVEHDDDDDDGGPVRTHTTVTEETVRSSPYSGAVQTQTTQTVY</sequence>
<dbReference type="Proteomes" id="UP000295662">
    <property type="component" value="Unassembled WGS sequence"/>
</dbReference>
<reference evidence="2 3" key="1">
    <citation type="submission" date="2019-03" db="EMBL/GenBank/DDBJ databases">
        <title>Genomic Encyclopedia of Archaeal and Bacterial Type Strains, Phase II (KMG-II): from individual species to whole genera.</title>
        <authorList>
            <person name="Goeker M."/>
        </authorList>
    </citation>
    <scope>NUCLEOTIDE SEQUENCE [LARGE SCALE GENOMIC DNA]</scope>
    <source>
        <strain evidence="2 3">ATCC 25309</strain>
    </source>
</reference>
<gene>
    <name evidence="2" type="ORF">EI77_01003</name>
</gene>
<accession>A0A4V3FIA5</accession>